<feature type="transmembrane region" description="Helical" evidence="7">
    <location>
        <begin position="126"/>
        <end position="148"/>
    </location>
</feature>
<feature type="compositionally biased region" description="Low complexity" evidence="6">
    <location>
        <begin position="417"/>
        <end position="436"/>
    </location>
</feature>
<name>A0A9P9DDB1_9PLEO</name>
<dbReference type="GO" id="GO:0016020">
    <property type="term" value="C:membrane"/>
    <property type="evidence" value="ECO:0007669"/>
    <property type="project" value="UniProtKB-SubCell"/>
</dbReference>
<dbReference type="PANTHER" id="PTHR33048">
    <property type="entry name" value="PTH11-LIKE INTEGRAL MEMBRANE PROTEIN (AFU_ORTHOLOGUE AFUA_5G11245)"/>
    <property type="match status" value="1"/>
</dbReference>
<comment type="similarity">
    <text evidence="5">Belongs to the SAT4 family.</text>
</comment>
<feature type="transmembrane region" description="Helical" evidence="7">
    <location>
        <begin position="176"/>
        <end position="199"/>
    </location>
</feature>
<comment type="subcellular location">
    <subcellularLocation>
        <location evidence="1">Membrane</location>
        <topology evidence="1">Multi-pass membrane protein</topology>
    </subcellularLocation>
</comment>
<keyword evidence="3 7" id="KW-1133">Transmembrane helix</keyword>
<dbReference type="PANTHER" id="PTHR33048:SF158">
    <property type="entry name" value="MEMBRANE PROTEIN PTH11-LIKE, PUTATIVE-RELATED"/>
    <property type="match status" value="1"/>
</dbReference>
<keyword evidence="10" id="KW-1185">Reference proteome</keyword>
<evidence type="ECO:0000313" key="10">
    <source>
        <dbReference type="Proteomes" id="UP000700596"/>
    </source>
</evidence>
<accession>A0A9P9DDB1</accession>
<evidence type="ECO:0000256" key="7">
    <source>
        <dbReference type="SAM" id="Phobius"/>
    </source>
</evidence>
<keyword evidence="4 7" id="KW-0472">Membrane</keyword>
<evidence type="ECO:0000256" key="2">
    <source>
        <dbReference type="ARBA" id="ARBA00022692"/>
    </source>
</evidence>
<dbReference type="Proteomes" id="UP000700596">
    <property type="component" value="Unassembled WGS sequence"/>
</dbReference>
<dbReference type="InterPro" id="IPR052337">
    <property type="entry name" value="SAT4-like"/>
</dbReference>
<protein>
    <recommendedName>
        <fullName evidence="8">Rhodopsin domain-containing protein</fullName>
    </recommendedName>
</protein>
<dbReference type="EMBL" id="JAGMWT010000014">
    <property type="protein sequence ID" value="KAH7116902.1"/>
    <property type="molecule type" value="Genomic_DNA"/>
</dbReference>
<sequence length="452" mass="51553">MVQYPHQALCLAVISGTPVLAAFFVALRLYTRRKLNLRLGLDDWLIVIPLILSLALIGPSYRHVKMWNVGKHIWDVTQQEPESYDEFYAVLLSFNLLNIPILPLVKASIIFLLLRAGSVIEWLKKVLYVILAFTVVAAMVPWFMYIFICPPLTGNTWKPHTFGNLKCLDRPSMGAMLLWITCANLLTDILIFPIPFIIVRRMMSARMRSRLVVLLVFASGLAVTAIGAVKIWLTYNDRLYAKHENDWTYSIDYCINHVENNVAIIIANIPILRGLVTRWVFNFRTKATPVEREFRTDWNSSSNSSTFTRAALRKHRFTKKILPCIQEDFTSTLDRTARDEEDAGYPPKIAIPDDRKNRSYKSRKSRRSSPERSYASADSCEKGNMLETVRSIGSLGSAPTLVESRELEWTKSGDFGSPMSSPRRISSPPISPITPMAPCLLRNDDDEIYPYR</sequence>
<feature type="transmembrane region" description="Helical" evidence="7">
    <location>
        <begin position="39"/>
        <end position="58"/>
    </location>
</feature>
<evidence type="ECO:0000256" key="4">
    <source>
        <dbReference type="ARBA" id="ARBA00023136"/>
    </source>
</evidence>
<dbReference type="Pfam" id="PF20684">
    <property type="entry name" value="Fung_rhodopsin"/>
    <property type="match status" value="1"/>
</dbReference>
<feature type="domain" description="Rhodopsin" evidence="8">
    <location>
        <begin position="27"/>
        <end position="277"/>
    </location>
</feature>
<evidence type="ECO:0000256" key="3">
    <source>
        <dbReference type="ARBA" id="ARBA00022989"/>
    </source>
</evidence>
<proteinExistence type="inferred from homology"/>
<feature type="transmembrane region" description="Helical" evidence="7">
    <location>
        <begin position="6"/>
        <end position="27"/>
    </location>
</feature>
<keyword evidence="2 7" id="KW-0812">Transmembrane</keyword>
<comment type="caution">
    <text evidence="9">The sequence shown here is derived from an EMBL/GenBank/DDBJ whole genome shotgun (WGS) entry which is preliminary data.</text>
</comment>
<dbReference type="OrthoDB" id="5329176at2759"/>
<feature type="region of interest" description="Disordered" evidence="6">
    <location>
        <begin position="336"/>
        <end position="380"/>
    </location>
</feature>
<evidence type="ECO:0000256" key="6">
    <source>
        <dbReference type="SAM" id="MobiDB-lite"/>
    </source>
</evidence>
<reference evidence="9" key="1">
    <citation type="journal article" date="2021" name="Nat. Commun.">
        <title>Genetic determinants of endophytism in the Arabidopsis root mycobiome.</title>
        <authorList>
            <person name="Mesny F."/>
            <person name="Miyauchi S."/>
            <person name="Thiergart T."/>
            <person name="Pickel B."/>
            <person name="Atanasova L."/>
            <person name="Karlsson M."/>
            <person name="Huettel B."/>
            <person name="Barry K.W."/>
            <person name="Haridas S."/>
            <person name="Chen C."/>
            <person name="Bauer D."/>
            <person name="Andreopoulos W."/>
            <person name="Pangilinan J."/>
            <person name="LaButti K."/>
            <person name="Riley R."/>
            <person name="Lipzen A."/>
            <person name="Clum A."/>
            <person name="Drula E."/>
            <person name="Henrissat B."/>
            <person name="Kohler A."/>
            <person name="Grigoriev I.V."/>
            <person name="Martin F.M."/>
            <person name="Hacquard S."/>
        </authorList>
    </citation>
    <scope>NUCLEOTIDE SEQUENCE</scope>
    <source>
        <strain evidence="9">MPI-CAGE-CH-0243</strain>
    </source>
</reference>
<evidence type="ECO:0000256" key="1">
    <source>
        <dbReference type="ARBA" id="ARBA00004141"/>
    </source>
</evidence>
<evidence type="ECO:0000259" key="8">
    <source>
        <dbReference type="Pfam" id="PF20684"/>
    </source>
</evidence>
<gene>
    <name evidence="9" type="ORF">B0J11DRAFT_552855</name>
</gene>
<feature type="transmembrane region" description="Helical" evidence="7">
    <location>
        <begin position="87"/>
        <end position="114"/>
    </location>
</feature>
<evidence type="ECO:0000313" key="9">
    <source>
        <dbReference type="EMBL" id="KAH7116902.1"/>
    </source>
</evidence>
<feature type="compositionally biased region" description="Basic residues" evidence="6">
    <location>
        <begin position="358"/>
        <end position="367"/>
    </location>
</feature>
<evidence type="ECO:0000256" key="5">
    <source>
        <dbReference type="ARBA" id="ARBA00038359"/>
    </source>
</evidence>
<feature type="region of interest" description="Disordered" evidence="6">
    <location>
        <begin position="406"/>
        <end position="452"/>
    </location>
</feature>
<dbReference type="AlphaFoldDB" id="A0A9P9DDB1"/>
<organism evidence="9 10">
    <name type="scientific">Dendryphion nanum</name>
    <dbReference type="NCBI Taxonomy" id="256645"/>
    <lineage>
        <taxon>Eukaryota</taxon>
        <taxon>Fungi</taxon>
        <taxon>Dikarya</taxon>
        <taxon>Ascomycota</taxon>
        <taxon>Pezizomycotina</taxon>
        <taxon>Dothideomycetes</taxon>
        <taxon>Pleosporomycetidae</taxon>
        <taxon>Pleosporales</taxon>
        <taxon>Torulaceae</taxon>
        <taxon>Dendryphion</taxon>
    </lineage>
</organism>
<feature type="transmembrane region" description="Helical" evidence="7">
    <location>
        <begin position="211"/>
        <end position="233"/>
    </location>
</feature>
<dbReference type="InterPro" id="IPR049326">
    <property type="entry name" value="Rhodopsin_dom_fungi"/>
</dbReference>